<feature type="region of interest" description="Disordered" evidence="1">
    <location>
        <begin position="1"/>
        <end position="113"/>
    </location>
</feature>
<keyword evidence="3" id="KW-1185">Reference proteome</keyword>
<dbReference type="Proteomes" id="UP000243579">
    <property type="component" value="Unassembled WGS sequence"/>
</dbReference>
<dbReference type="OrthoDB" id="168334at2759"/>
<feature type="compositionally biased region" description="Polar residues" evidence="1">
    <location>
        <begin position="66"/>
        <end position="76"/>
    </location>
</feature>
<protein>
    <submittedName>
        <fullName evidence="2">Uncharacterized protein</fullName>
    </submittedName>
</protein>
<organism evidence="2 3">
    <name type="scientific">Achlya hypogyna</name>
    <name type="common">Oomycete</name>
    <name type="synonym">Protoachlya hypogyna</name>
    <dbReference type="NCBI Taxonomy" id="1202772"/>
    <lineage>
        <taxon>Eukaryota</taxon>
        <taxon>Sar</taxon>
        <taxon>Stramenopiles</taxon>
        <taxon>Oomycota</taxon>
        <taxon>Saprolegniomycetes</taxon>
        <taxon>Saprolegniales</taxon>
        <taxon>Achlyaceae</taxon>
        <taxon>Achlya</taxon>
    </lineage>
</organism>
<name>A0A1V9YGU4_ACHHY</name>
<feature type="compositionally biased region" description="Pro residues" evidence="1">
    <location>
        <begin position="81"/>
        <end position="97"/>
    </location>
</feature>
<feature type="region of interest" description="Disordered" evidence="1">
    <location>
        <begin position="410"/>
        <end position="549"/>
    </location>
</feature>
<feature type="region of interest" description="Disordered" evidence="1">
    <location>
        <begin position="177"/>
        <end position="219"/>
    </location>
</feature>
<proteinExistence type="predicted"/>
<evidence type="ECO:0000313" key="2">
    <source>
        <dbReference type="EMBL" id="OQR84910.1"/>
    </source>
</evidence>
<gene>
    <name evidence="2" type="ORF">ACHHYP_12499</name>
</gene>
<feature type="compositionally biased region" description="Low complexity" evidence="1">
    <location>
        <begin position="438"/>
        <end position="475"/>
    </location>
</feature>
<reference evidence="2 3" key="1">
    <citation type="journal article" date="2014" name="Genome Biol. Evol.">
        <title>The secreted proteins of Achlya hypogyna and Thraustotheca clavata identify the ancestral oomycete secretome and reveal gene acquisitions by horizontal gene transfer.</title>
        <authorList>
            <person name="Misner I."/>
            <person name="Blouin N."/>
            <person name="Leonard G."/>
            <person name="Richards T.A."/>
            <person name="Lane C.E."/>
        </authorList>
    </citation>
    <scope>NUCLEOTIDE SEQUENCE [LARGE SCALE GENOMIC DNA]</scope>
    <source>
        <strain evidence="2 3">ATCC 48635</strain>
    </source>
</reference>
<feature type="compositionally biased region" description="Acidic residues" evidence="1">
    <location>
        <begin position="519"/>
        <end position="536"/>
    </location>
</feature>
<accession>A0A1V9YGU4</accession>
<feature type="region of interest" description="Disordered" evidence="1">
    <location>
        <begin position="274"/>
        <end position="315"/>
    </location>
</feature>
<feature type="compositionally biased region" description="Basic and acidic residues" evidence="1">
    <location>
        <begin position="537"/>
        <end position="549"/>
    </location>
</feature>
<comment type="caution">
    <text evidence="2">The sequence shown here is derived from an EMBL/GenBank/DDBJ whole genome shotgun (WGS) entry which is preliminary data.</text>
</comment>
<dbReference type="AlphaFoldDB" id="A0A1V9YGU4"/>
<evidence type="ECO:0000256" key="1">
    <source>
        <dbReference type="SAM" id="MobiDB-lite"/>
    </source>
</evidence>
<evidence type="ECO:0000313" key="3">
    <source>
        <dbReference type="Proteomes" id="UP000243579"/>
    </source>
</evidence>
<dbReference type="EMBL" id="JNBR01001829">
    <property type="protein sequence ID" value="OQR84910.1"/>
    <property type="molecule type" value="Genomic_DNA"/>
</dbReference>
<sequence length="549" mass="59779">MKPEEGPPKKQAKTTPRAAMPKAAPKITRATSGGAKKKPAVSASPAVEPQTNGMSQAPKPVGPSGGNSSFLQSNNVVRPYPGMPPGPLPQQQPPGPSTQPSAQPMGPNAPDAGMRRNALQAFYARYKQLLGSKADDSTLQRQASSLEAHIFQRSATRDEYSAHVGNEMKRIEMSQQIYGTPPQGEPSHPSPGGATPMGQRPAAPYPPQTDYRTAPGMNVPPNTLTYQEFCARMQCQPMQKLVDIMWSQRNMIYQLQQEVCYLKKMVAPMQGGSYPPSYPPSYAPQRPSPYYGGDATPTTGYDRAPTPRQTPPPPPTTAAYWAKISELREAYSGHLRKAYQILSMAAQSTTSMQSSKAEGMKQNIQYAMMVLNESPTTTPQPRDTSAITSIEAFVRESIMPLIRKVQEVSQLKGSTPLPGQPTQPLPAQQHRGPPPTQHPQSQHPQSQHPQSQHPQSQHPQSQHPPTHHPSSQRGPPTQPPPTQYQAPKPEARGVPAKAEEPKKAAATKENSEPTNSMDDFGDLPALDDLDDFDDKDDGSYSKKRPLSDI</sequence>
<dbReference type="STRING" id="1202772.A0A1V9YGU4"/>